<evidence type="ECO:0000313" key="7">
    <source>
        <dbReference type="EnsemblProtists" id="PYU1_T014178"/>
    </source>
</evidence>
<dbReference type="STRING" id="431595.K3XAC9"/>
<dbReference type="AlphaFoldDB" id="K3XAC9"/>
<dbReference type="VEuPathDB" id="FungiDB:PYU1_G014148"/>
<dbReference type="InterPro" id="IPR007248">
    <property type="entry name" value="Mpv17_PMP22"/>
</dbReference>
<dbReference type="Pfam" id="PF04117">
    <property type="entry name" value="Mpv17_PMP22"/>
    <property type="match status" value="1"/>
</dbReference>
<reference evidence="8" key="2">
    <citation type="submission" date="2010-04" db="EMBL/GenBank/DDBJ databases">
        <authorList>
            <person name="Buell R."/>
            <person name="Hamilton J."/>
            <person name="Hostetler J."/>
        </authorList>
    </citation>
    <scope>NUCLEOTIDE SEQUENCE [LARGE SCALE GENOMIC DNA]</scope>
    <source>
        <strain evidence="8">DAOM:BR144</strain>
    </source>
</reference>
<dbReference type="EnsemblProtists" id="PYU1_T014178">
    <property type="protein sequence ID" value="PYU1_T014178"/>
    <property type="gene ID" value="PYU1_G014148"/>
</dbReference>
<comment type="subcellular location">
    <subcellularLocation>
        <location evidence="1">Membrane</location>
        <topology evidence="1">Multi-pass membrane protein</topology>
    </subcellularLocation>
</comment>
<evidence type="ECO:0000256" key="5">
    <source>
        <dbReference type="ARBA" id="ARBA00023136"/>
    </source>
</evidence>
<dbReference type="OMA" id="QHSVFAY"/>
<reference evidence="7" key="3">
    <citation type="submission" date="2015-02" db="UniProtKB">
        <authorList>
            <consortium name="EnsemblProtists"/>
        </authorList>
    </citation>
    <scope>IDENTIFICATION</scope>
    <source>
        <strain evidence="7">DAOM BR144</strain>
    </source>
</reference>
<proteinExistence type="inferred from homology"/>
<accession>K3XAC9</accession>
<evidence type="ECO:0000256" key="6">
    <source>
        <dbReference type="RuleBase" id="RU363053"/>
    </source>
</evidence>
<dbReference type="GO" id="GO:0016020">
    <property type="term" value="C:membrane"/>
    <property type="evidence" value="ECO:0007669"/>
    <property type="project" value="UniProtKB-SubCell"/>
</dbReference>
<sequence length="134" mass="15679">MESAWQQYQLALQKAPVRGCVTGPLLHYWYGFLETQRFTKSKLTPNQKLILDRLVYTPPFTALTIFSLGLMRGSSVKASKENLRRVYLGALLMNWRVWTITQWLSFHYVPPQLRVLWGNAVALWWNSYLSLTQN</sequence>
<organism evidence="7 8">
    <name type="scientific">Globisporangium ultimum (strain ATCC 200006 / CBS 805.95 / DAOM BR144)</name>
    <name type="common">Pythium ultimum</name>
    <dbReference type="NCBI Taxonomy" id="431595"/>
    <lineage>
        <taxon>Eukaryota</taxon>
        <taxon>Sar</taxon>
        <taxon>Stramenopiles</taxon>
        <taxon>Oomycota</taxon>
        <taxon>Peronosporomycetes</taxon>
        <taxon>Pythiales</taxon>
        <taxon>Pythiaceae</taxon>
        <taxon>Globisporangium</taxon>
    </lineage>
</organism>
<reference evidence="8" key="1">
    <citation type="journal article" date="2010" name="Genome Biol.">
        <title>Genome sequence of the necrotrophic plant pathogen Pythium ultimum reveals original pathogenicity mechanisms and effector repertoire.</title>
        <authorList>
            <person name="Levesque C.A."/>
            <person name="Brouwer H."/>
            <person name="Cano L."/>
            <person name="Hamilton J.P."/>
            <person name="Holt C."/>
            <person name="Huitema E."/>
            <person name="Raffaele S."/>
            <person name="Robideau G.P."/>
            <person name="Thines M."/>
            <person name="Win J."/>
            <person name="Zerillo M.M."/>
            <person name="Beakes G.W."/>
            <person name="Boore J.L."/>
            <person name="Busam D."/>
            <person name="Dumas B."/>
            <person name="Ferriera S."/>
            <person name="Fuerstenberg S.I."/>
            <person name="Gachon C.M."/>
            <person name="Gaulin E."/>
            <person name="Govers F."/>
            <person name="Grenville-Briggs L."/>
            <person name="Horner N."/>
            <person name="Hostetler J."/>
            <person name="Jiang R.H."/>
            <person name="Johnson J."/>
            <person name="Krajaejun T."/>
            <person name="Lin H."/>
            <person name="Meijer H.J."/>
            <person name="Moore B."/>
            <person name="Morris P."/>
            <person name="Phuntmart V."/>
            <person name="Puiu D."/>
            <person name="Shetty J."/>
            <person name="Stajich J.E."/>
            <person name="Tripathy S."/>
            <person name="Wawra S."/>
            <person name="van West P."/>
            <person name="Whitty B.R."/>
            <person name="Coutinho P.M."/>
            <person name="Henrissat B."/>
            <person name="Martin F."/>
            <person name="Thomas P.D."/>
            <person name="Tyler B.M."/>
            <person name="De Vries R.P."/>
            <person name="Kamoun S."/>
            <person name="Yandell M."/>
            <person name="Tisserat N."/>
            <person name="Buell C.R."/>
        </authorList>
    </citation>
    <scope>NUCLEOTIDE SEQUENCE</scope>
    <source>
        <strain evidence="8">DAOM:BR144</strain>
    </source>
</reference>
<evidence type="ECO:0000256" key="3">
    <source>
        <dbReference type="ARBA" id="ARBA00022692"/>
    </source>
</evidence>
<dbReference type="eggNOG" id="KOG1944">
    <property type="taxonomic scope" value="Eukaryota"/>
</dbReference>
<dbReference type="GO" id="GO:0005737">
    <property type="term" value="C:cytoplasm"/>
    <property type="evidence" value="ECO:0007669"/>
    <property type="project" value="TreeGrafter"/>
</dbReference>
<evidence type="ECO:0000313" key="8">
    <source>
        <dbReference type="Proteomes" id="UP000019132"/>
    </source>
</evidence>
<protein>
    <submittedName>
        <fullName evidence="7">Uncharacterized protein</fullName>
    </submittedName>
</protein>
<keyword evidence="4" id="KW-1133">Transmembrane helix</keyword>
<dbReference type="PANTHER" id="PTHR11266">
    <property type="entry name" value="PEROXISOMAL MEMBRANE PROTEIN 2, PXMP2 MPV17"/>
    <property type="match status" value="1"/>
</dbReference>
<dbReference type="EMBL" id="ADOS01001529">
    <property type="status" value="NOT_ANNOTATED_CDS"/>
    <property type="molecule type" value="Genomic_DNA"/>
</dbReference>
<dbReference type="Proteomes" id="UP000019132">
    <property type="component" value="Unassembled WGS sequence"/>
</dbReference>
<evidence type="ECO:0000256" key="4">
    <source>
        <dbReference type="ARBA" id="ARBA00022989"/>
    </source>
</evidence>
<keyword evidence="3" id="KW-0812">Transmembrane</keyword>
<evidence type="ECO:0000256" key="1">
    <source>
        <dbReference type="ARBA" id="ARBA00004141"/>
    </source>
</evidence>
<dbReference type="InParanoid" id="K3XAC9"/>
<comment type="similarity">
    <text evidence="2 6">Belongs to the peroxisomal membrane protein PXMP2/4 family.</text>
</comment>
<dbReference type="HOGENOM" id="CLU_049109_9_2_1"/>
<keyword evidence="8" id="KW-1185">Reference proteome</keyword>
<name>K3XAC9_GLOUD</name>
<evidence type="ECO:0000256" key="2">
    <source>
        <dbReference type="ARBA" id="ARBA00006824"/>
    </source>
</evidence>
<keyword evidence="5" id="KW-0472">Membrane</keyword>